<evidence type="ECO:0000256" key="1">
    <source>
        <dbReference type="SAM" id="MobiDB-lite"/>
    </source>
</evidence>
<dbReference type="Gene3D" id="2.60.120.1440">
    <property type="match status" value="1"/>
</dbReference>
<evidence type="ECO:0000313" key="5">
    <source>
        <dbReference type="Proteomes" id="UP000281118"/>
    </source>
</evidence>
<feature type="region of interest" description="Disordered" evidence="1">
    <location>
        <begin position="28"/>
        <end position="60"/>
    </location>
</feature>
<dbReference type="OrthoDB" id="369729at2"/>
<dbReference type="Proteomes" id="UP000281118">
    <property type="component" value="Unassembled WGS sequence"/>
</dbReference>
<evidence type="ECO:0000259" key="3">
    <source>
        <dbReference type="Pfam" id="PF04773"/>
    </source>
</evidence>
<dbReference type="EMBL" id="RXFT01000009">
    <property type="protein sequence ID" value="RUR69590.1"/>
    <property type="molecule type" value="Genomic_DNA"/>
</dbReference>
<proteinExistence type="predicted"/>
<organism evidence="4 5">
    <name type="scientific">Variovorax guangxiensis</name>
    <dbReference type="NCBI Taxonomy" id="1775474"/>
    <lineage>
        <taxon>Bacteria</taxon>
        <taxon>Pseudomonadati</taxon>
        <taxon>Pseudomonadota</taxon>
        <taxon>Betaproteobacteria</taxon>
        <taxon>Burkholderiales</taxon>
        <taxon>Comamonadaceae</taxon>
        <taxon>Variovorax</taxon>
    </lineage>
</organism>
<accession>A0A433MP68</accession>
<dbReference type="InterPro" id="IPR006860">
    <property type="entry name" value="FecR"/>
</dbReference>
<evidence type="ECO:0000256" key="2">
    <source>
        <dbReference type="SAM" id="SignalP"/>
    </source>
</evidence>
<protein>
    <recommendedName>
        <fullName evidence="3">FecR protein domain-containing protein</fullName>
    </recommendedName>
</protein>
<dbReference type="AlphaFoldDB" id="A0A433MP68"/>
<feature type="domain" description="FecR protein" evidence="3">
    <location>
        <begin position="110"/>
        <end position="200"/>
    </location>
</feature>
<feature type="signal peptide" evidence="2">
    <location>
        <begin position="1"/>
        <end position="23"/>
    </location>
</feature>
<feature type="compositionally biased region" description="Pro residues" evidence="1">
    <location>
        <begin position="37"/>
        <end position="56"/>
    </location>
</feature>
<dbReference type="RefSeq" id="WP_126023689.1">
    <property type="nucleotide sequence ID" value="NZ_RXFT01000009.1"/>
</dbReference>
<sequence length="202" mass="19801">MMKNLVTALGGLAIAGAAMLAQAQTPPAAPAASPATVPAPAPAPAPAAPAPAPAAPAPAAAVPAPVPAAAAAKADLQAGFVKSVRGNVQLLNGAGAARTASPGDALGAVDRIVTGPDSSAAVVLRDDTTLVVGPSSRLDLKEFHFDGTTREGGILLSLLRGSMRMITGLIGKTNPDAVRVETQTATIGIRGTDFIVQADGQP</sequence>
<reference evidence="4 5" key="1">
    <citation type="submission" date="2018-12" db="EMBL/GenBank/DDBJ databases">
        <title>The genome sequences of Variovorax guangxiensis DSM 27352.</title>
        <authorList>
            <person name="Gao J."/>
            <person name="Sun J."/>
        </authorList>
    </citation>
    <scope>NUCLEOTIDE SEQUENCE [LARGE SCALE GENOMIC DNA]</scope>
    <source>
        <strain evidence="4 5">DSM 27352</strain>
    </source>
</reference>
<keyword evidence="2" id="KW-0732">Signal</keyword>
<comment type="caution">
    <text evidence="4">The sequence shown here is derived from an EMBL/GenBank/DDBJ whole genome shotgun (WGS) entry which is preliminary data.</text>
</comment>
<feature type="chain" id="PRO_5019048452" description="FecR protein domain-containing protein" evidence="2">
    <location>
        <begin position="24"/>
        <end position="202"/>
    </location>
</feature>
<name>A0A433MP68_9BURK</name>
<dbReference type="PANTHER" id="PTHR38731">
    <property type="entry name" value="LIPL45-RELATED LIPOPROTEIN-RELATED"/>
    <property type="match status" value="1"/>
</dbReference>
<evidence type="ECO:0000313" key="4">
    <source>
        <dbReference type="EMBL" id="RUR69590.1"/>
    </source>
</evidence>
<gene>
    <name evidence="4" type="ORF">EJP67_21275</name>
</gene>
<dbReference type="Pfam" id="PF04773">
    <property type="entry name" value="FecR"/>
    <property type="match status" value="1"/>
</dbReference>